<dbReference type="InterPro" id="IPR036390">
    <property type="entry name" value="WH_DNA-bd_sf"/>
</dbReference>
<dbReference type="GO" id="GO:0003677">
    <property type="term" value="F:DNA binding"/>
    <property type="evidence" value="ECO:0007669"/>
    <property type="project" value="UniProtKB-KW"/>
</dbReference>
<sequence length="270" mass="28957">MAVRRMELLEEPGQVRGALAPVRRRLLVRLRTPASASELAREFGLTRQKVNYHLRRLEDAGLIELAEERRRRGFVERVMRATAGSYIVDPSLLAAADDPAARPVGDAEKADDATRDPGEPRKAGDLVQAPSDDRVEAGIAHQDEEPLPALPAEYVRTADRHSAARLVAVASAAVRDVTRMQAAADRADRRLLTFTLESEVRLAEPADLHRFTEALAGAVADVIARFHAGGGRLYRVIGAGHPAPATQDATPAAHAPAPDAQADPPPGGPS</sequence>
<proteinExistence type="predicted"/>
<dbReference type="SUPFAM" id="SSF46785">
    <property type="entry name" value="Winged helix' DNA-binding domain"/>
    <property type="match status" value="1"/>
</dbReference>
<gene>
    <name evidence="3" type="ORF">BJ982_004685</name>
</gene>
<feature type="domain" description="HTH arsR-type" evidence="2">
    <location>
        <begin position="14"/>
        <end position="98"/>
    </location>
</feature>
<dbReference type="InterPro" id="IPR011991">
    <property type="entry name" value="ArsR-like_HTH"/>
</dbReference>
<dbReference type="GO" id="GO:0003700">
    <property type="term" value="F:DNA-binding transcription factor activity"/>
    <property type="evidence" value="ECO:0007669"/>
    <property type="project" value="InterPro"/>
</dbReference>
<comment type="caution">
    <text evidence="3">The sequence shown here is derived from an EMBL/GenBank/DDBJ whole genome shotgun (WGS) entry which is preliminary data.</text>
</comment>
<dbReference type="EMBL" id="JACHND010000001">
    <property type="protein sequence ID" value="MBB4703141.1"/>
    <property type="molecule type" value="Genomic_DNA"/>
</dbReference>
<dbReference type="RefSeq" id="WP_239123754.1">
    <property type="nucleotide sequence ID" value="NZ_BOOV01000045.1"/>
</dbReference>
<evidence type="ECO:0000256" key="1">
    <source>
        <dbReference type="SAM" id="MobiDB-lite"/>
    </source>
</evidence>
<feature type="region of interest" description="Disordered" evidence="1">
    <location>
        <begin position="242"/>
        <end position="270"/>
    </location>
</feature>
<dbReference type="PANTHER" id="PTHR38600:SF1">
    <property type="entry name" value="TRANSCRIPTIONAL REGULATORY PROTEIN"/>
    <property type="match status" value="1"/>
</dbReference>
<evidence type="ECO:0000259" key="2">
    <source>
        <dbReference type="SMART" id="SM00418"/>
    </source>
</evidence>
<name>A0A7W7DAS2_9ACTN</name>
<protein>
    <submittedName>
        <fullName evidence="3">DNA-binding transcriptional ArsR family regulator</fullName>
    </submittedName>
</protein>
<dbReference type="AlphaFoldDB" id="A0A7W7DAS2"/>
<evidence type="ECO:0000313" key="3">
    <source>
        <dbReference type="EMBL" id="MBB4703141.1"/>
    </source>
</evidence>
<accession>A0A7W7DAS2</accession>
<dbReference type="PANTHER" id="PTHR38600">
    <property type="entry name" value="TRANSCRIPTIONAL REGULATORY PROTEIN"/>
    <property type="match status" value="1"/>
</dbReference>
<feature type="compositionally biased region" description="Low complexity" evidence="1">
    <location>
        <begin position="242"/>
        <end position="262"/>
    </location>
</feature>
<organism evidence="3 4">
    <name type="scientific">Sphaerisporangium siamense</name>
    <dbReference type="NCBI Taxonomy" id="795645"/>
    <lineage>
        <taxon>Bacteria</taxon>
        <taxon>Bacillati</taxon>
        <taxon>Actinomycetota</taxon>
        <taxon>Actinomycetes</taxon>
        <taxon>Streptosporangiales</taxon>
        <taxon>Streptosporangiaceae</taxon>
        <taxon>Sphaerisporangium</taxon>
    </lineage>
</organism>
<dbReference type="Pfam" id="PF12840">
    <property type="entry name" value="HTH_20"/>
    <property type="match status" value="1"/>
</dbReference>
<keyword evidence="3" id="KW-0238">DNA-binding</keyword>
<evidence type="ECO:0000313" key="4">
    <source>
        <dbReference type="Proteomes" id="UP000542210"/>
    </source>
</evidence>
<dbReference type="InterPro" id="IPR001845">
    <property type="entry name" value="HTH_ArsR_DNA-bd_dom"/>
</dbReference>
<feature type="compositionally biased region" description="Basic and acidic residues" evidence="1">
    <location>
        <begin position="105"/>
        <end position="124"/>
    </location>
</feature>
<keyword evidence="4" id="KW-1185">Reference proteome</keyword>
<dbReference type="CDD" id="cd00090">
    <property type="entry name" value="HTH_ARSR"/>
    <property type="match status" value="1"/>
</dbReference>
<reference evidence="3 4" key="1">
    <citation type="submission" date="2020-08" db="EMBL/GenBank/DDBJ databases">
        <title>Sequencing the genomes of 1000 actinobacteria strains.</title>
        <authorList>
            <person name="Klenk H.-P."/>
        </authorList>
    </citation>
    <scope>NUCLEOTIDE SEQUENCE [LARGE SCALE GENOMIC DNA]</scope>
    <source>
        <strain evidence="3 4">DSM 45784</strain>
    </source>
</reference>
<dbReference type="InterPro" id="IPR036388">
    <property type="entry name" value="WH-like_DNA-bd_sf"/>
</dbReference>
<dbReference type="Gene3D" id="1.10.10.10">
    <property type="entry name" value="Winged helix-like DNA-binding domain superfamily/Winged helix DNA-binding domain"/>
    <property type="match status" value="1"/>
</dbReference>
<dbReference type="Proteomes" id="UP000542210">
    <property type="component" value="Unassembled WGS sequence"/>
</dbReference>
<feature type="region of interest" description="Disordered" evidence="1">
    <location>
        <begin position="98"/>
        <end position="130"/>
    </location>
</feature>
<dbReference type="SMART" id="SM00418">
    <property type="entry name" value="HTH_ARSR"/>
    <property type="match status" value="1"/>
</dbReference>